<keyword evidence="6" id="KW-1185">Reference proteome</keyword>
<dbReference type="GO" id="GO:0019546">
    <property type="term" value="P:L-arginine deiminase pathway"/>
    <property type="evidence" value="ECO:0007669"/>
    <property type="project" value="TreeGrafter"/>
</dbReference>
<evidence type="ECO:0000256" key="1">
    <source>
        <dbReference type="ARBA" id="ARBA00011066"/>
    </source>
</evidence>
<proteinExistence type="inferred from homology"/>
<dbReference type="Gene3D" id="3.40.1160.10">
    <property type="entry name" value="Acetylglutamate kinase-like"/>
    <property type="match status" value="1"/>
</dbReference>
<dbReference type="Proteomes" id="UP000309454">
    <property type="component" value="Unassembled WGS sequence"/>
</dbReference>
<dbReference type="EMBL" id="SSTM01000007">
    <property type="protein sequence ID" value="TJW09753.1"/>
    <property type="molecule type" value="Genomic_DNA"/>
</dbReference>
<comment type="caution">
    <text evidence="5">The sequence shown here is derived from an EMBL/GenBank/DDBJ whole genome shotgun (WGS) entry which is preliminary data.</text>
</comment>
<dbReference type="PANTHER" id="PTHR30409:SF1">
    <property type="entry name" value="CARBAMATE KINASE-RELATED"/>
    <property type="match status" value="1"/>
</dbReference>
<dbReference type="GO" id="GO:0008804">
    <property type="term" value="F:carbamate kinase activity"/>
    <property type="evidence" value="ECO:0007669"/>
    <property type="project" value="UniProtKB-EC"/>
</dbReference>
<keyword evidence="2 5" id="KW-0808">Transferase</keyword>
<evidence type="ECO:0000256" key="2">
    <source>
        <dbReference type="ARBA" id="ARBA00022679"/>
    </source>
</evidence>
<dbReference type="Pfam" id="PF00696">
    <property type="entry name" value="AA_kinase"/>
    <property type="match status" value="1"/>
</dbReference>
<organism evidence="5 6">
    <name type="scientific">Parvibacter caecicola</name>
    <dbReference type="NCBI Taxonomy" id="747645"/>
    <lineage>
        <taxon>Bacteria</taxon>
        <taxon>Bacillati</taxon>
        <taxon>Actinomycetota</taxon>
        <taxon>Coriobacteriia</taxon>
        <taxon>Coriobacteriales</taxon>
        <taxon>Coriobacteriaceae</taxon>
        <taxon>Parvibacter</taxon>
    </lineage>
</organism>
<dbReference type="EC" id="2.7.2.2" evidence="5"/>
<evidence type="ECO:0000313" key="6">
    <source>
        <dbReference type="Proteomes" id="UP000309454"/>
    </source>
</evidence>
<dbReference type="PANTHER" id="PTHR30409">
    <property type="entry name" value="CARBAMATE KINASE"/>
    <property type="match status" value="1"/>
</dbReference>
<evidence type="ECO:0000259" key="4">
    <source>
        <dbReference type="Pfam" id="PF00696"/>
    </source>
</evidence>
<dbReference type="AlphaFoldDB" id="A0A4T9T6K9"/>
<feature type="domain" description="Aspartate/glutamate/uridylate kinase" evidence="4">
    <location>
        <begin position="10"/>
        <end position="71"/>
    </location>
</feature>
<evidence type="ECO:0000313" key="5">
    <source>
        <dbReference type="EMBL" id="TJW09753.1"/>
    </source>
</evidence>
<evidence type="ECO:0000256" key="3">
    <source>
        <dbReference type="ARBA" id="ARBA00022777"/>
    </source>
</evidence>
<sequence length="100" mass="10358">MPYAKGSGKSVVIALGGNALGNTPQEQLELVANTAVHIVDMIAEGINVVVSHGNGPQVGMINNAFDYAAAHDGKTPEMPFPECGAMSQGYIGYQLSQAIL</sequence>
<reference evidence="5 6" key="1">
    <citation type="submission" date="2019-04" db="EMBL/GenBank/DDBJ databases">
        <title>Microbes associate with the intestines of laboratory mice.</title>
        <authorList>
            <person name="Navarre W."/>
            <person name="Wong E."/>
            <person name="Huang K.C."/>
            <person name="Tropini C."/>
            <person name="Ng K."/>
            <person name="Yu B."/>
        </authorList>
    </citation>
    <scope>NUCLEOTIDE SEQUENCE [LARGE SCALE GENOMIC DNA]</scope>
    <source>
        <strain evidence="5 6">NM48_B13</strain>
    </source>
</reference>
<dbReference type="InterPro" id="IPR001048">
    <property type="entry name" value="Asp/Glu/Uridylate_kinase"/>
</dbReference>
<dbReference type="GO" id="GO:0005829">
    <property type="term" value="C:cytosol"/>
    <property type="evidence" value="ECO:0007669"/>
    <property type="project" value="TreeGrafter"/>
</dbReference>
<keyword evidence="3 5" id="KW-0418">Kinase</keyword>
<gene>
    <name evidence="5" type="ORF">E5982_08905</name>
</gene>
<dbReference type="PRINTS" id="PR01469">
    <property type="entry name" value="CARBMTKINASE"/>
</dbReference>
<name>A0A4T9T6K9_9ACTN</name>
<accession>A0A4T9T6K9</accession>
<protein>
    <submittedName>
        <fullName evidence="5">Carbamate kinase</fullName>
        <ecNumber evidence="5">2.7.2.2</ecNumber>
    </submittedName>
</protein>
<feature type="non-terminal residue" evidence="5">
    <location>
        <position position="100"/>
    </location>
</feature>
<dbReference type="InterPro" id="IPR003964">
    <property type="entry name" value="Carb_kinase"/>
</dbReference>
<dbReference type="SUPFAM" id="SSF53633">
    <property type="entry name" value="Carbamate kinase-like"/>
    <property type="match status" value="1"/>
</dbReference>
<comment type="similarity">
    <text evidence="1">Belongs to the carbamate kinase family.</text>
</comment>
<dbReference type="InterPro" id="IPR036393">
    <property type="entry name" value="AceGlu_kinase-like_sf"/>
</dbReference>